<accession>A0A6J4NFF8</accession>
<organism evidence="2">
    <name type="scientific">uncultured Rubrobacteraceae bacterium</name>
    <dbReference type="NCBI Taxonomy" id="349277"/>
    <lineage>
        <taxon>Bacteria</taxon>
        <taxon>Bacillati</taxon>
        <taxon>Actinomycetota</taxon>
        <taxon>Rubrobacteria</taxon>
        <taxon>Rubrobacterales</taxon>
        <taxon>Rubrobacteraceae</taxon>
        <taxon>environmental samples</taxon>
    </lineage>
</organism>
<feature type="non-terminal residue" evidence="2">
    <location>
        <position position="68"/>
    </location>
</feature>
<feature type="compositionally biased region" description="Polar residues" evidence="1">
    <location>
        <begin position="35"/>
        <end position="45"/>
    </location>
</feature>
<evidence type="ECO:0000256" key="1">
    <source>
        <dbReference type="SAM" id="MobiDB-lite"/>
    </source>
</evidence>
<sequence>CTKPGAEGCDAGPAGLALIVCSSAPGSCATRTARPGSTTFSTESSRLLPVRVHPRIRPYPSRGFGKPA</sequence>
<proteinExistence type="predicted"/>
<protein>
    <submittedName>
        <fullName evidence="2">Uncharacterized protein</fullName>
    </submittedName>
</protein>
<dbReference type="EMBL" id="CADCUV010000012">
    <property type="protein sequence ID" value="CAA9384646.1"/>
    <property type="molecule type" value="Genomic_DNA"/>
</dbReference>
<evidence type="ECO:0000313" key="2">
    <source>
        <dbReference type="EMBL" id="CAA9384646.1"/>
    </source>
</evidence>
<reference evidence="2" key="1">
    <citation type="submission" date="2020-02" db="EMBL/GenBank/DDBJ databases">
        <authorList>
            <person name="Meier V. D."/>
        </authorList>
    </citation>
    <scope>NUCLEOTIDE SEQUENCE</scope>
    <source>
        <strain evidence="2">AVDCRST_MAG22</strain>
    </source>
</reference>
<feature type="non-terminal residue" evidence="2">
    <location>
        <position position="1"/>
    </location>
</feature>
<name>A0A6J4NFF8_9ACTN</name>
<dbReference type="AlphaFoldDB" id="A0A6J4NFF8"/>
<gene>
    <name evidence="2" type="ORF">AVDCRST_MAG22-184</name>
</gene>
<feature type="region of interest" description="Disordered" evidence="1">
    <location>
        <begin position="31"/>
        <end position="68"/>
    </location>
</feature>